<accession>A0ABR6YZF7</accession>
<dbReference type="RefSeq" id="WP_186894779.1">
    <property type="nucleotide sequence ID" value="NZ_WJBE01000013.1"/>
</dbReference>
<dbReference type="InterPro" id="IPR014858">
    <property type="entry name" value="BrxB"/>
</dbReference>
<gene>
    <name evidence="1" type="ORF">GH811_13400</name>
</gene>
<evidence type="ECO:0000313" key="2">
    <source>
        <dbReference type="Proteomes" id="UP000622405"/>
    </source>
</evidence>
<organism evidence="1 2">
    <name type="scientific">Acetobacterium malicum</name>
    <dbReference type="NCBI Taxonomy" id="52692"/>
    <lineage>
        <taxon>Bacteria</taxon>
        <taxon>Bacillati</taxon>
        <taxon>Bacillota</taxon>
        <taxon>Clostridia</taxon>
        <taxon>Eubacteriales</taxon>
        <taxon>Eubacteriaceae</taxon>
        <taxon>Acetobacterium</taxon>
    </lineage>
</organism>
<dbReference type="Pfam" id="PF08747">
    <property type="entry name" value="BrxB"/>
    <property type="match status" value="1"/>
</dbReference>
<proteinExistence type="predicted"/>
<dbReference type="Proteomes" id="UP000622405">
    <property type="component" value="Unassembled WGS sequence"/>
</dbReference>
<sequence>MKNIETRLDQIEAKITNDDFLKNKGLGNEVGYYIFDYDPQDELKVRQHIAYLKAKINKSASGVKIVEYDLYQLVISVLKERGYLEKCFQFEKTKGLDYTYQAIIKMLRLTSKTNLLVNHIVEHTLPHSVVFITGVGKCYPIVRSHNVLNNLHQVLDTMPVVMFFPGVYSGQDLQLFGTIKDDNYYRAFKLI</sequence>
<keyword evidence="2" id="KW-1185">Reference proteome</keyword>
<reference evidence="1 2" key="1">
    <citation type="journal article" date="2020" name="mSystems">
        <title>Defining Genomic and Predicted Metabolic Features of the Acetobacterium Genus.</title>
        <authorList>
            <person name="Ross D.E."/>
            <person name="Marshall C.W."/>
            <person name="Gulliver D."/>
            <person name="May H.D."/>
            <person name="Norman R.S."/>
        </authorList>
    </citation>
    <scope>NUCLEOTIDE SEQUENCE [LARGE SCALE GENOMIC DNA]</scope>
    <source>
        <strain evidence="1 2">DSM 4132</strain>
    </source>
</reference>
<protein>
    <submittedName>
        <fullName evidence="1">DUF1788 domain-containing protein</fullName>
    </submittedName>
</protein>
<dbReference type="EMBL" id="WJBE01000013">
    <property type="protein sequence ID" value="MBC3900611.1"/>
    <property type="molecule type" value="Genomic_DNA"/>
</dbReference>
<evidence type="ECO:0000313" key="1">
    <source>
        <dbReference type="EMBL" id="MBC3900611.1"/>
    </source>
</evidence>
<name>A0ABR6YZF7_9FIRM</name>
<comment type="caution">
    <text evidence="1">The sequence shown here is derived from an EMBL/GenBank/DDBJ whole genome shotgun (WGS) entry which is preliminary data.</text>
</comment>